<dbReference type="OrthoDB" id="277029at2"/>
<dbReference type="eggNOG" id="COG0111">
    <property type="taxonomic scope" value="Bacteria"/>
</dbReference>
<dbReference type="GO" id="GO:0016491">
    <property type="term" value="F:oxidoreductase activity"/>
    <property type="evidence" value="ECO:0007669"/>
    <property type="project" value="UniProtKB-KW"/>
</dbReference>
<dbReference type="PANTHER" id="PTHR43333">
    <property type="entry name" value="2-HACID_DH_C DOMAIN-CONTAINING PROTEIN"/>
    <property type="match status" value="1"/>
</dbReference>
<name>E8R0S2_ISOPI</name>
<dbReference type="InParanoid" id="E8R0S2"/>
<dbReference type="STRING" id="575540.Isop_0665"/>
<dbReference type="CDD" id="cd05300">
    <property type="entry name" value="2-Hacid_dh_1"/>
    <property type="match status" value="1"/>
</dbReference>
<sequence>MSAASESAAAVPTLRRIVIHPPIDSTRLQALANVAPGWELVNAATVQEARDALPNASAMLGKMTPELLAAADAGKTVSDLKWVQAFTASLEHYLFPELEAHPCVLTNTRGIFSDVIADQVLGYVVMFARNLHLYVRRQMERRYEPLGGEGERVAFDSGPGVVNAIDRATIPLAGCRLGIVGLGSIGREIARRAAAFGMTIRAVERRYEQVREEVAADLTLAGILERIDPADLESLDCLASWSRFLVLAVPQTPETTGLFNAERLAAMNPQGYLINVGRGALLKLAALVEALRAGRLAGAALDVFEQEPLPAEHPLWEFPNVILTPHTAGYSPLIAQRHLEILTDNVRRFTQGRPLRNVVDKRLWC</sequence>
<dbReference type="InterPro" id="IPR036291">
    <property type="entry name" value="NAD(P)-bd_dom_sf"/>
</dbReference>
<keyword evidence="1" id="KW-0560">Oxidoreductase</keyword>
<evidence type="ECO:0000313" key="5">
    <source>
        <dbReference type="Proteomes" id="UP000008631"/>
    </source>
</evidence>
<evidence type="ECO:0000256" key="1">
    <source>
        <dbReference type="ARBA" id="ARBA00023002"/>
    </source>
</evidence>
<dbReference type="GO" id="GO:0051287">
    <property type="term" value="F:NAD binding"/>
    <property type="evidence" value="ECO:0007669"/>
    <property type="project" value="InterPro"/>
</dbReference>
<evidence type="ECO:0000256" key="2">
    <source>
        <dbReference type="ARBA" id="ARBA00023027"/>
    </source>
</evidence>
<dbReference type="Gene3D" id="3.40.50.720">
    <property type="entry name" value="NAD(P)-binding Rossmann-like Domain"/>
    <property type="match status" value="2"/>
</dbReference>
<keyword evidence="5" id="KW-1185">Reference proteome</keyword>
<dbReference type="KEGG" id="ipa:Isop_0665"/>
<dbReference type="SUPFAM" id="SSF52283">
    <property type="entry name" value="Formate/glycerate dehydrogenase catalytic domain-like"/>
    <property type="match status" value="1"/>
</dbReference>
<keyword evidence="2" id="KW-0520">NAD</keyword>
<evidence type="ECO:0000313" key="4">
    <source>
        <dbReference type="EMBL" id="ADV61257.1"/>
    </source>
</evidence>
<organism evidence="4 5">
    <name type="scientific">Isosphaera pallida (strain ATCC 43644 / DSM 9630 / IS1B)</name>
    <dbReference type="NCBI Taxonomy" id="575540"/>
    <lineage>
        <taxon>Bacteria</taxon>
        <taxon>Pseudomonadati</taxon>
        <taxon>Planctomycetota</taxon>
        <taxon>Planctomycetia</taxon>
        <taxon>Isosphaerales</taxon>
        <taxon>Isosphaeraceae</taxon>
        <taxon>Isosphaera</taxon>
    </lineage>
</organism>
<protein>
    <submittedName>
        <fullName evidence="4">D-isomer specific 2-hydroxyacid dehydrogenase NAD-binding protein</fullName>
    </submittedName>
</protein>
<feature type="domain" description="D-isomer specific 2-hydroxyacid dehydrogenase NAD-binding" evidence="3">
    <location>
        <begin position="167"/>
        <end position="328"/>
    </location>
</feature>
<reference evidence="4 5" key="2">
    <citation type="journal article" date="2011" name="Stand. Genomic Sci.">
        <title>Complete genome sequence of Isosphaera pallida type strain (IS1B).</title>
        <authorList>
            <consortium name="US DOE Joint Genome Institute (JGI-PGF)"/>
            <person name="Goker M."/>
            <person name="Cleland D."/>
            <person name="Saunders E."/>
            <person name="Lapidus A."/>
            <person name="Nolan M."/>
            <person name="Lucas S."/>
            <person name="Hammon N."/>
            <person name="Deshpande S."/>
            <person name="Cheng J.F."/>
            <person name="Tapia R."/>
            <person name="Han C."/>
            <person name="Goodwin L."/>
            <person name="Pitluck S."/>
            <person name="Liolios K."/>
            <person name="Pagani I."/>
            <person name="Ivanova N."/>
            <person name="Mavromatis K."/>
            <person name="Pati A."/>
            <person name="Chen A."/>
            <person name="Palaniappan K."/>
            <person name="Land M."/>
            <person name="Hauser L."/>
            <person name="Chang Y.J."/>
            <person name="Jeffries C.D."/>
            <person name="Detter J.C."/>
            <person name="Beck B."/>
            <person name="Woyke T."/>
            <person name="Bristow J."/>
            <person name="Eisen J.A."/>
            <person name="Markowitz V."/>
            <person name="Hugenholtz P."/>
            <person name="Kyrpides N.C."/>
            <person name="Klenk H.P."/>
        </authorList>
    </citation>
    <scope>NUCLEOTIDE SEQUENCE [LARGE SCALE GENOMIC DNA]</scope>
    <source>
        <strain evidence="5">ATCC 43644 / DSM 9630 / IS1B</strain>
    </source>
</reference>
<reference key="1">
    <citation type="submission" date="2010-11" db="EMBL/GenBank/DDBJ databases">
        <title>The complete sequence of chromosome of Isophaera pallida ATCC 43644.</title>
        <authorList>
            <consortium name="US DOE Joint Genome Institute (JGI-PGF)"/>
            <person name="Lucas S."/>
            <person name="Copeland A."/>
            <person name="Lapidus A."/>
            <person name="Bruce D."/>
            <person name="Goodwin L."/>
            <person name="Pitluck S."/>
            <person name="Kyrpides N."/>
            <person name="Mavromatis K."/>
            <person name="Pagani I."/>
            <person name="Ivanova N."/>
            <person name="Saunders E."/>
            <person name="Brettin T."/>
            <person name="Detter J.C."/>
            <person name="Han C."/>
            <person name="Tapia R."/>
            <person name="Land M."/>
            <person name="Hauser L."/>
            <person name="Markowitz V."/>
            <person name="Cheng J.-F."/>
            <person name="Hugenholtz P."/>
            <person name="Woyke T."/>
            <person name="Wu D."/>
            <person name="Eisen J.A."/>
        </authorList>
    </citation>
    <scope>NUCLEOTIDE SEQUENCE</scope>
    <source>
        <strain>ATCC 43644</strain>
    </source>
</reference>
<dbReference type="InterPro" id="IPR006140">
    <property type="entry name" value="D-isomer_DH_NAD-bd"/>
</dbReference>
<dbReference type="EMBL" id="CP002353">
    <property type="protein sequence ID" value="ADV61257.1"/>
    <property type="molecule type" value="Genomic_DNA"/>
</dbReference>
<dbReference type="Pfam" id="PF02826">
    <property type="entry name" value="2-Hacid_dh_C"/>
    <property type="match status" value="1"/>
</dbReference>
<gene>
    <name evidence="4" type="ordered locus">Isop_0665</name>
</gene>
<dbReference type="PANTHER" id="PTHR43333:SF1">
    <property type="entry name" value="D-ISOMER SPECIFIC 2-HYDROXYACID DEHYDROGENASE NAD-BINDING DOMAIN-CONTAINING PROTEIN"/>
    <property type="match status" value="1"/>
</dbReference>
<dbReference type="AlphaFoldDB" id="E8R0S2"/>
<evidence type="ECO:0000259" key="3">
    <source>
        <dbReference type="Pfam" id="PF02826"/>
    </source>
</evidence>
<dbReference type="SUPFAM" id="SSF51735">
    <property type="entry name" value="NAD(P)-binding Rossmann-fold domains"/>
    <property type="match status" value="1"/>
</dbReference>
<proteinExistence type="predicted"/>
<accession>E8R0S2</accession>
<dbReference type="RefSeq" id="WP_013563546.1">
    <property type="nucleotide sequence ID" value="NC_014962.1"/>
</dbReference>
<dbReference type="HOGENOM" id="CLU_019796_1_0_0"/>
<dbReference type="Proteomes" id="UP000008631">
    <property type="component" value="Chromosome"/>
</dbReference>